<sequence>MTTIQRADDCEKRFEDGALSQSLLSKHELDMQLTSDGSTNLWGLPAIRRETGGTRSLVYLMGFFVFGTAALYGFAVNLVLYATRSLHLSNVTAVTIGNNFFGMTYLLSFVGGFLADAYWGRYFASAVFLTIYAIGLILLTSSAFFPGLRPAPCVYGDATCQPPSTWQLVVFFFTLLMVAIGFGGSEPCVYAFGADQYDEGDDVESKQKSSFFNWQYLCYSIGSIMASLLLVYVENTFGYAVGFGACTLTLVVGLAFFFGGTPIYRFQKLQGNPVSGVAQVLVAAVRKWKVTVPVDTTAPYKDYEESCNQTRITNTSIKFRFLDKASVETDDDVGSRDPWRVCEVTQVEEVKRFFNLLPLFLSTTIYSIVHIQILTIFVAQGATMDNHLGKFQVPTASLFTFNMLSGMAFTLIYELVLMPIMRKRSSTGQGLGSLPRICIGLALSALAMLVAAAVERRRLIIIQQLNLYDVTPVPMSVFWQVPQFAIVGLSEVFAWVGMTEFCYAEAPEGLRTAGSALFLVAVAVGSFASSVIIYFISKITSTGTSDDGWIANNLNRGHLDYFFLLLAGISVLNIIYTMIFVRSGKVAEEKFSNSD</sequence>
<name>A0ACC2BUN2_DIPCM</name>
<dbReference type="Proteomes" id="UP001162992">
    <property type="component" value="Chromosome 13"/>
</dbReference>
<comment type="caution">
    <text evidence="1">The sequence shown here is derived from an EMBL/GenBank/DDBJ whole genome shotgun (WGS) entry which is preliminary data.</text>
</comment>
<keyword evidence="2" id="KW-1185">Reference proteome</keyword>
<organism evidence="1 2">
    <name type="scientific">Diphasiastrum complanatum</name>
    <name type="common">Issler's clubmoss</name>
    <name type="synonym">Lycopodium complanatum</name>
    <dbReference type="NCBI Taxonomy" id="34168"/>
    <lineage>
        <taxon>Eukaryota</taxon>
        <taxon>Viridiplantae</taxon>
        <taxon>Streptophyta</taxon>
        <taxon>Embryophyta</taxon>
        <taxon>Tracheophyta</taxon>
        <taxon>Lycopodiopsida</taxon>
        <taxon>Lycopodiales</taxon>
        <taxon>Lycopodiaceae</taxon>
        <taxon>Lycopodioideae</taxon>
        <taxon>Diphasiastrum</taxon>
    </lineage>
</organism>
<dbReference type="EMBL" id="CM055104">
    <property type="protein sequence ID" value="KAJ7533490.1"/>
    <property type="molecule type" value="Genomic_DNA"/>
</dbReference>
<evidence type="ECO:0000313" key="1">
    <source>
        <dbReference type="EMBL" id="KAJ7533490.1"/>
    </source>
</evidence>
<accession>A0ACC2BUN2</accession>
<protein>
    <submittedName>
        <fullName evidence="1">Uncharacterized protein</fullName>
    </submittedName>
</protein>
<evidence type="ECO:0000313" key="2">
    <source>
        <dbReference type="Proteomes" id="UP001162992"/>
    </source>
</evidence>
<reference evidence="2" key="1">
    <citation type="journal article" date="2024" name="Proc. Natl. Acad. Sci. U.S.A.">
        <title>Extraordinary preservation of gene collinearity over three hundred million years revealed in homosporous lycophytes.</title>
        <authorList>
            <person name="Li C."/>
            <person name="Wickell D."/>
            <person name="Kuo L.Y."/>
            <person name="Chen X."/>
            <person name="Nie B."/>
            <person name="Liao X."/>
            <person name="Peng D."/>
            <person name="Ji J."/>
            <person name="Jenkins J."/>
            <person name="Williams M."/>
            <person name="Shu S."/>
            <person name="Plott C."/>
            <person name="Barry K."/>
            <person name="Rajasekar S."/>
            <person name="Grimwood J."/>
            <person name="Han X."/>
            <person name="Sun S."/>
            <person name="Hou Z."/>
            <person name="He W."/>
            <person name="Dai G."/>
            <person name="Sun C."/>
            <person name="Schmutz J."/>
            <person name="Leebens-Mack J.H."/>
            <person name="Li F.W."/>
            <person name="Wang L."/>
        </authorList>
    </citation>
    <scope>NUCLEOTIDE SEQUENCE [LARGE SCALE GENOMIC DNA]</scope>
    <source>
        <strain evidence="2">cv. PW_Plant_1</strain>
    </source>
</reference>
<proteinExistence type="predicted"/>
<gene>
    <name evidence="1" type="ORF">O6H91_13G051700</name>
</gene>